<name>A0A378WCB8_MYCFO</name>
<dbReference type="Pfam" id="PF00823">
    <property type="entry name" value="PPE"/>
    <property type="match status" value="1"/>
</dbReference>
<dbReference type="PANTHER" id="PTHR46766">
    <property type="entry name" value="GLUTAMINE-RICH PROTEIN 2"/>
    <property type="match status" value="1"/>
</dbReference>
<dbReference type="SUPFAM" id="SSF140459">
    <property type="entry name" value="PE/PPE dimer-like"/>
    <property type="match status" value="1"/>
</dbReference>
<dbReference type="PANTHER" id="PTHR46766:SF1">
    <property type="entry name" value="GLUTAMINE-RICH PROTEIN 2"/>
    <property type="match status" value="1"/>
</dbReference>
<organism evidence="4 5">
    <name type="scientific">Mycolicibacterium fortuitum</name>
    <name type="common">Mycobacterium fortuitum</name>
    <dbReference type="NCBI Taxonomy" id="1766"/>
    <lineage>
        <taxon>Bacteria</taxon>
        <taxon>Bacillati</taxon>
        <taxon>Actinomycetota</taxon>
        <taxon>Actinomycetes</taxon>
        <taxon>Mycobacteriales</taxon>
        <taxon>Mycobacteriaceae</taxon>
        <taxon>Mycolicibacterium</taxon>
    </lineage>
</organism>
<dbReference type="Proteomes" id="UP000255389">
    <property type="component" value="Unassembled WGS sequence"/>
</dbReference>
<dbReference type="InterPro" id="IPR000030">
    <property type="entry name" value="PPE_dom"/>
</dbReference>
<evidence type="ECO:0000259" key="3">
    <source>
        <dbReference type="Pfam" id="PF00823"/>
    </source>
</evidence>
<evidence type="ECO:0000313" key="4">
    <source>
        <dbReference type="EMBL" id="SUA31419.1"/>
    </source>
</evidence>
<evidence type="ECO:0000313" key="5">
    <source>
        <dbReference type="Proteomes" id="UP000255389"/>
    </source>
</evidence>
<dbReference type="InterPro" id="IPR038332">
    <property type="entry name" value="PPE_sf"/>
</dbReference>
<dbReference type="Gene3D" id="1.20.1260.20">
    <property type="entry name" value="PPE superfamily"/>
    <property type="match status" value="1"/>
</dbReference>
<evidence type="ECO:0000256" key="1">
    <source>
        <dbReference type="ARBA" id="ARBA00010652"/>
    </source>
</evidence>
<evidence type="ECO:0000256" key="2">
    <source>
        <dbReference type="SAM" id="MobiDB-lite"/>
    </source>
</evidence>
<proteinExistence type="inferred from homology"/>
<feature type="compositionally biased region" description="Low complexity" evidence="2">
    <location>
        <begin position="379"/>
        <end position="417"/>
    </location>
</feature>
<reference evidence="4 5" key="1">
    <citation type="submission" date="2018-06" db="EMBL/GenBank/DDBJ databases">
        <authorList>
            <consortium name="Pathogen Informatics"/>
            <person name="Doyle S."/>
        </authorList>
    </citation>
    <scope>NUCLEOTIDE SEQUENCE [LARGE SCALE GENOMIC DNA]</scope>
    <source>
        <strain evidence="4 5">NCTC1542</strain>
    </source>
</reference>
<dbReference type="GO" id="GO:0052572">
    <property type="term" value="P:response to host immune response"/>
    <property type="evidence" value="ECO:0007669"/>
    <property type="project" value="TreeGrafter"/>
</dbReference>
<accession>A0A378WCB8</accession>
<protein>
    <submittedName>
        <fullName evidence="4">PPE family protein</fullName>
    </submittedName>
</protein>
<feature type="domain" description="PPE" evidence="3">
    <location>
        <begin position="5"/>
        <end position="168"/>
    </location>
</feature>
<gene>
    <name evidence="4" type="ORF">NCTC1542_06773</name>
</gene>
<comment type="similarity">
    <text evidence="1">Belongs to the mycobacterial PPE family.</text>
</comment>
<dbReference type="EMBL" id="UGQY01000006">
    <property type="protein sequence ID" value="SUA31419.1"/>
    <property type="molecule type" value="Genomic_DNA"/>
</dbReference>
<dbReference type="AlphaFoldDB" id="A0A378WCB8"/>
<feature type="region of interest" description="Disordered" evidence="2">
    <location>
        <begin position="379"/>
        <end position="435"/>
    </location>
</feature>
<sequence length="435" mass="43794">MAVVDWFASPPEVTTGRLQAGPQAAPMLEAAAAYEVQAADFATQASVMASAISETASQWEGLASFRSAAAAAKMPVWLSTAAAIAAARGAAATMQAGAYEAAFAAVPQLPDIAANHVTRAVLYATNFLGINAVPIGVKEFDYFVRMTQQAGNAMLGYMADTAANVASLTTVIPPMPIAMPGAGLTSVANAGLLSLTGTPEAAGRNMTLALNTAQSVMSTVRMQAAGAAAYGGDAQRKGEFGANMAQLASEQVTQQAAQQPPEQAAQAAQMGPQMATQLISQATQAPQQLMQAPQQAMQMPQQLMSPMQQFTQLFSGGFGKDSTGADVSQVGLFDTQPESNHPLAGGTGAPVGGGMLTGGSVPGSGGAPTRTPLLATVTAPPAPASAAPVTSTPSAAANPSAVRAGAAPMGMAPMAGAHGQKSSGEPLRNWLRPAR</sequence>